<evidence type="ECO:0000256" key="2">
    <source>
        <dbReference type="ARBA" id="ARBA00001966"/>
    </source>
</evidence>
<dbReference type="EMBL" id="CM001484">
    <property type="protein sequence ID" value="EIE99326.1"/>
    <property type="molecule type" value="Genomic_DNA"/>
</dbReference>
<dbReference type="PANTHER" id="PTHR43105">
    <property type="entry name" value="RESPIRATORY NITRATE REDUCTASE"/>
    <property type="match status" value="1"/>
</dbReference>
<keyword evidence="4" id="KW-0004">4Fe-4S</keyword>
<dbReference type="CDD" id="cd02754">
    <property type="entry name" value="MopB_Nitrate-R-NapA-like"/>
    <property type="match status" value="1"/>
</dbReference>
<dbReference type="HOGENOM" id="CLU_000422_13_4_11"/>
<evidence type="ECO:0000256" key="8">
    <source>
        <dbReference type="ARBA" id="ARBA00023004"/>
    </source>
</evidence>
<evidence type="ECO:0000256" key="6">
    <source>
        <dbReference type="ARBA" id="ARBA00022723"/>
    </source>
</evidence>
<dbReference type="GO" id="GO:0046872">
    <property type="term" value="F:metal ion binding"/>
    <property type="evidence" value="ECO:0007669"/>
    <property type="project" value="UniProtKB-KW"/>
</dbReference>
<dbReference type="OrthoDB" id="7376058at2"/>
<dbReference type="Gene3D" id="3.40.228.10">
    <property type="entry name" value="Dimethylsulfoxide Reductase, domain 2"/>
    <property type="match status" value="1"/>
</dbReference>
<dbReference type="Pfam" id="PF00384">
    <property type="entry name" value="Molybdopterin"/>
    <property type="match status" value="1"/>
</dbReference>
<evidence type="ECO:0000256" key="11">
    <source>
        <dbReference type="SAM" id="MobiDB-lite"/>
    </source>
</evidence>
<dbReference type="InterPro" id="IPR041957">
    <property type="entry name" value="CT_Nitrate-R-NapA-like"/>
</dbReference>
<comment type="cofactor">
    <cofactor evidence="2">
        <name>[4Fe-4S] cluster</name>
        <dbReference type="ChEBI" id="CHEBI:49883"/>
    </cofactor>
</comment>
<dbReference type="InterPro" id="IPR009010">
    <property type="entry name" value="Asp_de-COase-like_dom_sf"/>
</dbReference>
<comment type="similarity">
    <text evidence="3">Belongs to the prokaryotic molybdopterin-containing oxidoreductase family. NasA/NapA/NarB subfamily.</text>
</comment>
<dbReference type="PROSITE" id="PS51669">
    <property type="entry name" value="4FE4S_MOW_BIS_MGD"/>
    <property type="match status" value="1"/>
</dbReference>
<evidence type="ECO:0000256" key="9">
    <source>
        <dbReference type="ARBA" id="ARBA00023014"/>
    </source>
</evidence>
<keyword evidence="8" id="KW-0408">Iron</keyword>
<dbReference type="Proteomes" id="UP000005087">
    <property type="component" value="Chromosome"/>
</dbReference>
<dbReference type="InterPro" id="IPR006657">
    <property type="entry name" value="MoPterin_dinucl-bd_dom"/>
</dbReference>
<feature type="region of interest" description="Disordered" evidence="11">
    <location>
        <begin position="774"/>
        <end position="827"/>
    </location>
</feature>
<reference evidence="13 14" key="1">
    <citation type="submission" date="2011-09" db="EMBL/GenBank/DDBJ databases">
        <authorList>
            <consortium name="US DOE Joint Genome Institute (JGI-PGF)"/>
            <person name="Lucas S."/>
            <person name="Han J."/>
            <person name="Lapidus A."/>
            <person name="Cheng J.-F."/>
            <person name="Goodwin L."/>
            <person name="Pitluck S."/>
            <person name="Peters L."/>
            <person name="Land M.L."/>
            <person name="Hauser L."/>
            <person name="Brambilla E."/>
            <person name="Klenk H.-P."/>
            <person name="Woyke T.J."/>
        </authorList>
    </citation>
    <scope>NUCLEOTIDE SEQUENCE [LARGE SCALE GENOMIC DNA]</scope>
    <source>
        <strain evidence="13 14">K62</strain>
    </source>
</reference>
<dbReference type="SUPFAM" id="SSF50692">
    <property type="entry name" value="ADC-like"/>
    <property type="match status" value="1"/>
</dbReference>
<evidence type="ECO:0000256" key="5">
    <source>
        <dbReference type="ARBA" id="ARBA00022505"/>
    </source>
</evidence>
<reference evidence="14" key="2">
    <citation type="submission" date="2012-01" db="EMBL/GenBank/DDBJ databases">
        <title>Noncontiguous Finished sequence of chromosome of Saccharomonospora glauca K62.</title>
        <authorList>
            <consortium name="US DOE Joint Genome Institute"/>
            <person name="Lucas S."/>
            <person name="Han J."/>
            <person name="Lapidus A."/>
            <person name="Cheng J.-F."/>
            <person name="Goodwin L."/>
            <person name="Pitluck S."/>
            <person name="Peters L."/>
            <person name="Mikhailova N."/>
            <person name="Held B."/>
            <person name="Detter J.C."/>
            <person name="Han C."/>
            <person name="Tapia R."/>
            <person name="Land M."/>
            <person name="Hauser L."/>
            <person name="Kyrpides N."/>
            <person name="Ivanova N."/>
            <person name="Pagani I."/>
            <person name="Brambilla E.-M."/>
            <person name="Klenk H.-P."/>
            <person name="Woyke T."/>
        </authorList>
    </citation>
    <scope>NUCLEOTIDE SEQUENCE [LARGE SCALE GENOMIC DNA]</scope>
    <source>
        <strain evidence="14">K62</strain>
    </source>
</reference>
<evidence type="ECO:0000259" key="12">
    <source>
        <dbReference type="PROSITE" id="PS51669"/>
    </source>
</evidence>
<keyword evidence="10" id="KW-0534">Nitrate assimilation</keyword>
<protein>
    <submittedName>
        <fullName evidence="13">Putative anaerobic dehydrogenase</fullName>
    </submittedName>
</protein>
<dbReference type="GO" id="GO:0016491">
    <property type="term" value="F:oxidoreductase activity"/>
    <property type="evidence" value="ECO:0007669"/>
    <property type="project" value="UniProtKB-KW"/>
</dbReference>
<evidence type="ECO:0000313" key="14">
    <source>
        <dbReference type="Proteomes" id="UP000005087"/>
    </source>
</evidence>
<feature type="compositionally biased region" description="Low complexity" evidence="11">
    <location>
        <begin position="776"/>
        <end position="794"/>
    </location>
</feature>
<feature type="domain" description="4Fe-4S Mo/W bis-MGD-type" evidence="12">
    <location>
        <begin position="39"/>
        <end position="95"/>
    </location>
</feature>
<keyword evidence="9" id="KW-0411">Iron-sulfur</keyword>
<dbReference type="Pfam" id="PF04879">
    <property type="entry name" value="Molybdop_Fe4S4"/>
    <property type="match status" value="1"/>
</dbReference>
<sequence>MADRIADLWGTRTPYAKDTSWPVRVDRHLDEGLAPSDVDTWVRSACVLCSNGCACDIAVKDGRMVGIRGRAGDVVNHGRLGPKGLYGSRQWHRTDRLTRPLVRRDGRLRETDWDTAMDLVVRRSRELLAETGPLSHGFYTSGQLFLEEYYTLSVIGKAGLGTPHMDGNTRLCTATAAAALKESFGSDGQPGSYSDIDSCEALFLFGHNMAETQTVLWARVLDRLHGADPPVVVAVDPRRTPVTEACARSGGVHLAPLPGTNQALMNGLLREVITRGWVDHDYVTAHTLGYDELAVTVQPYTPEHVARICRVDPDDLRRAAEIFGTSGRVLSTVLQGFYQSHQATAAACQVNNLHLLRGLLGKPGCGVLQMNGQPTAQNTRETGADGDLPGFRNWDNPEHVRQLAELWNVDPATIPHWAPPTHAMQIWRYAEQGSIRFLWISATNPAVSLPQLPRVREILAKDDLFVVVQDGFRTETTEYADVVLPAALWGEKQGTFTNADRTVHLSDKAVEPPGEARSDLEIFCDYARRMDLRDRDGAPLITWNDPESAFEAWKECSRGRPCDYTGLSYEKLRGGSGVPWPCNDEYPNGRDRLYADAVFPTHADVCESYGRDLLTGGITSREEYHARNPDGRAVLRAAEYVPPPEEPDGEYPLVCTTGRTVYHFHTRTKTGRSRQLRRAAPKPWIEMSRNDAAALGLTEGDPVRVESRRGRVELPVRVGGGRDGVVFLPFHYGYWDSDTDDRARAANELTLTAWDPVSKQPLYKLGAVRVTKLADGKGPAPAPTTAASAPHDPAGVPATTGDDDVWEDVAATRPPPAPPSPDVPHHS</sequence>
<dbReference type="eggNOG" id="COG0243">
    <property type="taxonomic scope" value="Bacteria"/>
</dbReference>
<comment type="cofactor">
    <cofactor evidence="1">
        <name>Mo-bis(molybdopterin guanine dinucleotide)</name>
        <dbReference type="ChEBI" id="CHEBI:60539"/>
    </cofactor>
</comment>
<dbReference type="STRING" id="928724.SacglDRAFT_02433"/>
<dbReference type="InterPro" id="IPR006656">
    <property type="entry name" value="Mopterin_OxRdtase"/>
</dbReference>
<dbReference type="AlphaFoldDB" id="I1D302"/>
<keyword evidence="7" id="KW-0560">Oxidoreductase</keyword>
<keyword evidence="14" id="KW-1185">Reference proteome</keyword>
<evidence type="ECO:0000256" key="3">
    <source>
        <dbReference type="ARBA" id="ARBA00008747"/>
    </source>
</evidence>
<dbReference type="SMART" id="SM00926">
    <property type="entry name" value="Molybdop_Fe4S4"/>
    <property type="match status" value="1"/>
</dbReference>
<dbReference type="Pfam" id="PF01568">
    <property type="entry name" value="Molydop_binding"/>
    <property type="match status" value="1"/>
</dbReference>
<dbReference type="Gene3D" id="2.40.40.20">
    <property type="match status" value="1"/>
</dbReference>
<proteinExistence type="inferred from homology"/>
<dbReference type="Gene3D" id="3.40.50.740">
    <property type="match status" value="1"/>
</dbReference>
<dbReference type="RefSeq" id="WP_005464816.1">
    <property type="nucleotide sequence ID" value="NZ_CM001484.1"/>
</dbReference>
<gene>
    <name evidence="13" type="ORF">SacglDRAFT_02433</name>
</gene>
<evidence type="ECO:0000256" key="10">
    <source>
        <dbReference type="ARBA" id="ARBA00023063"/>
    </source>
</evidence>
<accession>I1D302</accession>
<dbReference type="GO" id="GO:0042128">
    <property type="term" value="P:nitrate assimilation"/>
    <property type="evidence" value="ECO:0007669"/>
    <property type="project" value="UniProtKB-KW"/>
</dbReference>
<dbReference type="CDD" id="cd02791">
    <property type="entry name" value="MopB_CT_Nitrate-R-NapA-like"/>
    <property type="match status" value="1"/>
</dbReference>
<dbReference type="GO" id="GO:0043546">
    <property type="term" value="F:molybdopterin cofactor binding"/>
    <property type="evidence" value="ECO:0007669"/>
    <property type="project" value="InterPro"/>
</dbReference>
<feature type="compositionally biased region" description="Pro residues" evidence="11">
    <location>
        <begin position="813"/>
        <end position="827"/>
    </location>
</feature>
<evidence type="ECO:0000256" key="7">
    <source>
        <dbReference type="ARBA" id="ARBA00023002"/>
    </source>
</evidence>
<dbReference type="GO" id="GO:0051539">
    <property type="term" value="F:4 iron, 4 sulfur cluster binding"/>
    <property type="evidence" value="ECO:0007669"/>
    <property type="project" value="UniProtKB-KW"/>
</dbReference>
<evidence type="ECO:0000256" key="1">
    <source>
        <dbReference type="ARBA" id="ARBA00001942"/>
    </source>
</evidence>
<dbReference type="SUPFAM" id="SSF53706">
    <property type="entry name" value="Formate dehydrogenase/DMSO reductase, domains 1-3"/>
    <property type="match status" value="1"/>
</dbReference>
<keyword evidence="6" id="KW-0479">Metal-binding</keyword>
<evidence type="ECO:0000313" key="13">
    <source>
        <dbReference type="EMBL" id="EIE99326.1"/>
    </source>
</evidence>
<evidence type="ECO:0000256" key="4">
    <source>
        <dbReference type="ARBA" id="ARBA00022485"/>
    </source>
</evidence>
<dbReference type="InterPro" id="IPR050123">
    <property type="entry name" value="Prok_molybdopt-oxidoreductase"/>
</dbReference>
<organism evidence="13 14">
    <name type="scientific">Saccharomonospora glauca K62</name>
    <dbReference type="NCBI Taxonomy" id="928724"/>
    <lineage>
        <taxon>Bacteria</taxon>
        <taxon>Bacillati</taxon>
        <taxon>Actinomycetota</taxon>
        <taxon>Actinomycetes</taxon>
        <taxon>Pseudonocardiales</taxon>
        <taxon>Pseudonocardiaceae</taxon>
        <taxon>Saccharomonospora</taxon>
    </lineage>
</organism>
<dbReference type="Gene3D" id="2.20.25.90">
    <property type="entry name" value="ADC-like domains"/>
    <property type="match status" value="1"/>
</dbReference>
<dbReference type="PANTHER" id="PTHR43105:SF10">
    <property type="entry name" value="NADH-QUINONE OXIDOREDUCTASE SUBUNIT G"/>
    <property type="match status" value="1"/>
</dbReference>
<name>I1D302_9PSEU</name>
<keyword evidence="5" id="KW-0500">Molybdenum</keyword>
<dbReference type="InterPro" id="IPR006963">
    <property type="entry name" value="Mopterin_OxRdtase_4Fe-4S_dom"/>
</dbReference>